<keyword evidence="2" id="KW-1185">Reference proteome</keyword>
<dbReference type="Proteomes" id="UP000196027">
    <property type="component" value="Chromosome"/>
</dbReference>
<proteinExistence type="predicted"/>
<dbReference type="EMBL" id="CP021425">
    <property type="protein sequence ID" value="ARU54343.1"/>
    <property type="molecule type" value="Genomic_DNA"/>
</dbReference>
<sequence length="39" mass="4391">MLRVGILSGKGRLLFQLWLGSVDVSYLTSVEPEIRSIKE</sequence>
<dbReference type="KEGG" id="ome:OLMES_0237"/>
<name>A0A1Y0I4L1_9GAMM</name>
<evidence type="ECO:0000313" key="1">
    <source>
        <dbReference type="EMBL" id="ARU54343.1"/>
    </source>
</evidence>
<reference evidence="1 2" key="1">
    <citation type="submission" date="2017-05" db="EMBL/GenBank/DDBJ databases">
        <title>Genomic insights into alkan degradation activity of Oleiphilus messinensis.</title>
        <authorList>
            <person name="Kozyavkin S.A."/>
            <person name="Slesarev A.I."/>
            <person name="Golyshin P.N."/>
            <person name="Korzhenkov A."/>
            <person name="Golyshina O.N."/>
            <person name="Toshchakov S.V."/>
        </authorList>
    </citation>
    <scope>NUCLEOTIDE SEQUENCE [LARGE SCALE GENOMIC DNA]</scope>
    <source>
        <strain evidence="1 2">ME102</strain>
    </source>
</reference>
<organism evidence="1 2">
    <name type="scientific">Oleiphilus messinensis</name>
    <dbReference type="NCBI Taxonomy" id="141451"/>
    <lineage>
        <taxon>Bacteria</taxon>
        <taxon>Pseudomonadati</taxon>
        <taxon>Pseudomonadota</taxon>
        <taxon>Gammaproteobacteria</taxon>
        <taxon>Oceanospirillales</taxon>
        <taxon>Oleiphilaceae</taxon>
        <taxon>Oleiphilus</taxon>
    </lineage>
</organism>
<protein>
    <submittedName>
        <fullName evidence="1">Uncharacterized protein</fullName>
    </submittedName>
</protein>
<gene>
    <name evidence="1" type="ORF">OLMES_0237</name>
</gene>
<dbReference type="AlphaFoldDB" id="A0A1Y0I4L1"/>
<evidence type="ECO:0000313" key="2">
    <source>
        <dbReference type="Proteomes" id="UP000196027"/>
    </source>
</evidence>
<accession>A0A1Y0I4L1</accession>